<sequence length="348" mass="35907">MISTPALVAPSAGAAFEARTVEHRDLRDDDVLIDIKFAGICHSDIHQVREEWGSAIFPMVPGHEIAGVVSAVGDGVTKYKVGDRVGVGCMVDSCGECEFCKNGEEQFCSKGAVMTYNGKGYDGEPTKGGYAQQVVVSERFAVGIPDGIELDVAAPLLCAGITVWSPLKRWGAGPGKKVAVIGLGGLGHMAVKLAAALGAEVSVLSRTDAKKGDGEALGATNYYATGDEGVLKGLKGTFDIIINTVSADLPMQTYIGLLRPLGVIANVGLPAGNYDFAPGAVVGGSRVVAGSNIGGIPATAEMLAFCAEHGIGATIEKISADEVDAAYDRVVAGDVRYRFVIDTATISA</sequence>
<dbReference type="SUPFAM" id="SSF50129">
    <property type="entry name" value="GroES-like"/>
    <property type="match status" value="1"/>
</dbReference>
<dbReference type="GO" id="GO:0008270">
    <property type="term" value="F:zinc ion binding"/>
    <property type="evidence" value="ECO:0007669"/>
    <property type="project" value="InterPro"/>
</dbReference>
<dbReference type="SMART" id="SM00829">
    <property type="entry name" value="PKS_ER"/>
    <property type="match status" value="1"/>
</dbReference>
<dbReference type="AlphaFoldDB" id="A0A512D2F0"/>
<protein>
    <recommendedName>
        <fullName evidence="5">alcohol dehydrogenase (NADP(+))</fullName>
        <ecNumber evidence="5">1.1.1.2</ecNumber>
    </recommendedName>
</protein>
<comment type="catalytic activity">
    <reaction evidence="6">
        <text>a primary alcohol + NADP(+) = an aldehyde + NADPH + H(+)</text>
        <dbReference type="Rhea" id="RHEA:15937"/>
        <dbReference type="ChEBI" id="CHEBI:15378"/>
        <dbReference type="ChEBI" id="CHEBI:15734"/>
        <dbReference type="ChEBI" id="CHEBI:17478"/>
        <dbReference type="ChEBI" id="CHEBI:57783"/>
        <dbReference type="ChEBI" id="CHEBI:58349"/>
        <dbReference type="EC" id="1.1.1.2"/>
    </reaction>
</comment>
<evidence type="ECO:0000313" key="9">
    <source>
        <dbReference type="EMBL" id="GEO30420.1"/>
    </source>
</evidence>
<dbReference type="PROSITE" id="PS00059">
    <property type="entry name" value="ADH_ZINC"/>
    <property type="match status" value="1"/>
</dbReference>
<dbReference type="InterPro" id="IPR002328">
    <property type="entry name" value="ADH_Zn_CS"/>
</dbReference>
<accession>A0A512D2F0</accession>
<evidence type="ECO:0000256" key="2">
    <source>
        <dbReference type="ARBA" id="ARBA00022723"/>
    </source>
</evidence>
<dbReference type="EC" id="1.1.1.2" evidence="5"/>
<dbReference type="RefSeq" id="WP_147066366.1">
    <property type="nucleotide sequence ID" value="NZ_BAAARO010000016.1"/>
</dbReference>
<evidence type="ECO:0000256" key="6">
    <source>
        <dbReference type="ARBA" id="ARBA00048262"/>
    </source>
</evidence>
<dbReference type="Proteomes" id="UP000321534">
    <property type="component" value="Unassembled WGS sequence"/>
</dbReference>
<keyword evidence="4" id="KW-0560">Oxidoreductase</keyword>
<keyword evidence="3 7" id="KW-0862">Zinc</keyword>
<name>A0A512D2F0_9MICO</name>
<dbReference type="CDD" id="cd05283">
    <property type="entry name" value="CAD1"/>
    <property type="match status" value="1"/>
</dbReference>
<feature type="domain" description="Enoyl reductase (ER)" evidence="8">
    <location>
        <begin position="13"/>
        <end position="341"/>
    </location>
</feature>
<comment type="cofactor">
    <cofactor evidence="1 7">
        <name>Zn(2+)</name>
        <dbReference type="ChEBI" id="CHEBI:29105"/>
    </cofactor>
</comment>
<dbReference type="Pfam" id="PF08240">
    <property type="entry name" value="ADH_N"/>
    <property type="match status" value="1"/>
</dbReference>
<keyword evidence="2 7" id="KW-0479">Metal-binding</keyword>
<dbReference type="InterPro" id="IPR013154">
    <property type="entry name" value="ADH-like_N"/>
</dbReference>
<dbReference type="InterPro" id="IPR047109">
    <property type="entry name" value="CAD-like"/>
</dbReference>
<dbReference type="EMBL" id="BJYX01000010">
    <property type="protein sequence ID" value="GEO30420.1"/>
    <property type="molecule type" value="Genomic_DNA"/>
</dbReference>
<proteinExistence type="inferred from homology"/>
<evidence type="ECO:0000256" key="3">
    <source>
        <dbReference type="ARBA" id="ARBA00022833"/>
    </source>
</evidence>
<dbReference type="FunFam" id="3.40.50.720:FF:000022">
    <property type="entry name" value="Cinnamyl alcohol dehydrogenase"/>
    <property type="match status" value="1"/>
</dbReference>
<evidence type="ECO:0000256" key="7">
    <source>
        <dbReference type="RuleBase" id="RU361277"/>
    </source>
</evidence>
<keyword evidence="10" id="KW-1185">Reference proteome</keyword>
<dbReference type="Pfam" id="PF00107">
    <property type="entry name" value="ADH_zinc_N"/>
    <property type="match status" value="1"/>
</dbReference>
<dbReference type="InterPro" id="IPR036291">
    <property type="entry name" value="NAD(P)-bd_dom_sf"/>
</dbReference>
<dbReference type="OrthoDB" id="3567264at2"/>
<evidence type="ECO:0000256" key="5">
    <source>
        <dbReference type="ARBA" id="ARBA00024074"/>
    </source>
</evidence>
<dbReference type="Gene3D" id="3.40.50.720">
    <property type="entry name" value="NAD(P)-binding Rossmann-like Domain"/>
    <property type="match status" value="1"/>
</dbReference>
<dbReference type="InterPro" id="IPR013149">
    <property type="entry name" value="ADH-like_C"/>
</dbReference>
<dbReference type="PANTHER" id="PTHR42683">
    <property type="entry name" value="ALDEHYDE REDUCTASE"/>
    <property type="match status" value="1"/>
</dbReference>
<dbReference type="SUPFAM" id="SSF51735">
    <property type="entry name" value="NAD(P)-binding Rossmann-fold domains"/>
    <property type="match status" value="1"/>
</dbReference>
<evidence type="ECO:0000256" key="1">
    <source>
        <dbReference type="ARBA" id="ARBA00001947"/>
    </source>
</evidence>
<dbReference type="InterPro" id="IPR020843">
    <property type="entry name" value="ER"/>
</dbReference>
<evidence type="ECO:0000256" key="4">
    <source>
        <dbReference type="ARBA" id="ARBA00023002"/>
    </source>
</evidence>
<organism evidence="9 10">
    <name type="scientific">Terrabacter aerolatus</name>
    <dbReference type="NCBI Taxonomy" id="422442"/>
    <lineage>
        <taxon>Bacteria</taxon>
        <taxon>Bacillati</taxon>
        <taxon>Actinomycetota</taxon>
        <taxon>Actinomycetes</taxon>
        <taxon>Micrococcales</taxon>
        <taxon>Intrasporangiaceae</taxon>
        <taxon>Terrabacter</taxon>
    </lineage>
</organism>
<evidence type="ECO:0000313" key="10">
    <source>
        <dbReference type="Proteomes" id="UP000321534"/>
    </source>
</evidence>
<comment type="similarity">
    <text evidence="7">Belongs to the zinc-containing alcohol dehydrogenase family.</text>
</comment>
<reference evidence="9 10" key="1">
    <citation type="submission" date="2019-07" db="EMBL/GenBank/DDBJ databases">
        <title>Whole genome shotgun sequence of Terrabacter aerolatus NBRC 106305.</title>
        <authorList>
            <person name="Hosoyama A."/>
            <person name="Uohara A."/>
            <person name="Ohji S."/>
            <person name="Ichikawa N."/>
        </authorList>
    </citation>
    <scope>NUCLEOTIDE SEQUENCE [LARGE SCALE GENOMIC DNA]</scope>
    <source>
        <strain evidence="9 10">NBRC 106305</strain>
    </source>
</reference>
<gene>
    <name evidence="9" type="primary">adh</name>
    <name evidence="9" type="ORF">TAE01_22300</name>
</gene>
<dbReference type="GO" id="GO:0008106">
    <property type="term" value="F:alcohol dehydrogenase (NADP+) activity"/>
    <property type="evidence" value="ECO:0007669"/>
    <property type="project" value="UniProtKB-EC"/>
</dbReference>
<dbReference type="InterPro" id="IPR011032">
    <property type="entry name" value="GroES-like_sf"/>
</dbReference>
<evidence type="ECO:0000259" key="8">
    <source>
        <dbReference type="SMART" id="SM00829"/>
    </source>
</evidence>
<comment type="caution">
    <text evidence="9">The sequence shown here is derived from an EMBL/GenBank/DDBJ whole genome shotgun (WGS) entry which is preliminary data.</text>
</comment>
<dbReference type="Gene3D" id="3.90.180.10">
    <property type="entry name" value="Medium-chain alcohol dehydrogenases, catalytic domain"/>
    <property type="match status" value="1"/>
</dbReference>